<gene>
    <name evidence="3" type="ORF">RhiirA1_355371</name>
    <name evidence="2" type="ORF">RhiirA5_301800</name>
</gene>
<dbReference type="Proteomes" id="UP000232722">
    <property type="component" value="Unassembled WGS sequence"/>
</dbReference>
<reference evidence="3 4" key="3">
    <citation type="submission" date="2017-10" db="EMBL/GenBank/DDBJ databases">
        <title>Extensive intraspecific genome diversity in a model arbuscular mycorrhizal fungus.</title>
        <authorList>
            <person name="Chen E.C.H."/>
            <person name="Morin E."/>
            <person name="Baudet D."/>
            <person name="Noel J."/>
            <person name="Ndikumana S."/>
            <person name="Charron P."/>
            <person name="St-Onge C."/>
            <person name="Giorgi J."/>
            <person name="Grigoriev I.V."/>
            <person name="Roux C."/>
            <person name="Martin F.M."/>
            <person name="Corradi N."/>
        </authorList>
    </citation>
    <scope>NUCLEOTIDE SEQUENCE [LARGE SCALE GENOMIC DNA]</scope>
    <source>
        <strain evidence="3 4">A1</strain>
    </source>
</reference>
<reference evidence="3 4" key="4">
    <citation type="submission" date="2017-10" db="EMBL/GenBank/DDBJ databases">
        <title>Genome analyses suggest a sexual origin of heterokaryosis in a supposedly ancient asexual fungus.</title>
        <authorList>
            <person name="Corradi N."/>
            <person name="Sedzielewska K."/>
            <person name="Noel J."/>
            <person name="Charron P."/>
            <person name="Farinelli L."/>
            <person name="Marton T."/>
            <person name="Kruger M."/>
            <person name="Pelin A."/>
            <person name="Brachmann A."/>
            <person name="Corradi N."/>
        </authorList>
    </citation>
    <scope>NUCLEOTIDE SEQUENCE [LARGE SCALE GENOMIC DNA]</scope>
    <source>
        <strain evidence="3 4">A1</strain>
    </source>
</reference>
<dbReference type="InterPro" id="IPR029526">
    <property type="entry name" value="PGBD"/>
</dbReference>
<dbReference type="OrthoDB" id="2430719at2759"/>
<dbReference type="EMBL" id="LLXH01003629">
    <property type="protein sequence ID" value="PKC54015.1"/>
    <property type="molecule type" value="Genomic_DNA"/>
</dbReference>
<feature type="domain" description="PiggyBac transposable element-derived protein" evidence="1">
    <location>
        <begin position="1"/>
        <end position="52"/>
    </location>
</feature>
<evidence type="ECO:0000259" key="1">
    <source>
        <dbReference type="Pfam" id="PF13843"/>
    </source>
</evidence>
<organism evidence="2 5">
    <name type="scientific">Rhizophagus irregularis</name>
    <dbReference type="NCBI Taxonomy" id="588596"/>
    <lineage>
        <taxon>Eukaryota</taxon>
        <taxon>Fungi</taxon>
        <taxon>Fungi incertae sedis</taxon>
        <taxon>Mucoromycota</taxon>
        <taxon>Glomeromycotina</taxon>
        <taxon>Glomeromycetes</taxon>
        <taxon>Glomerales</taxon>
        <taxon>Glomeraceae</taxon>
        <taxon>Rhizophagus</taxon>
    </lineage>
</organism>
<dbReference type="VEuPathDB" id="FungiDB:FUN_005795"/>
<feature type="non-terminal residue" evidence="2">
    <location>
        <position position="1"/>
    </location>
</feature>
<reference evidence="2 5" key="2">
    <citation type="submission" date="2017-09" db="EMBL/GenBank/DDBJ databases">
        <title>Extensive intraspecific genome diversity in a model arbuscular mycorrhizal fungus.</title>
        <authorList>
            <person name="Chen E.C."/>
            <person name="Morin E."/>
            <person name="Beaudet D."/>
            <person name="Noel J."/>
            <person name="Ndikumana S."/>
            <person name="Charron P."/>
            <person name="St-Onge C."/>
            <person name="Giorgi J."/>
            <person name="Grigoriev I.V."/>
            <person name="Roux C."/>
            <person name="Martin F.M."/>
            <person name="Corradi N."/>
        </authorList>
    </citation>
    <scope>NUCLEOTIDE SEQUENCE [LARGE SCALE GENOMIC DNA]</scope>
    <source>
        <strain evidence="2 5">A5</strain>
    </source>
</reference>
<protein>
    <recommendedName>
        <fullName evidence="1">PiggyBac transposable element-derived protein domain-containing protein</fullName>
    </recommendedName>
</protein>
<proteinExistence type="predicted"/>
<evidence type="ECO:0000313" key="4">
    <source>
        <dbReference type="Proteomes" id="UP000232688"/>
    </source>
</evidence>
<accession>A0A2I1FEC9</accession>
<reference evidence="2 5" key="1">
    <citation type="submission" date="2016-04" db="EMBL/GenBank/DDBJ databases">
        <title>Genome analyses suggest a sexual origin of heterokaryosis in a supposedly ancient asexual fungus.</title>
        <authorList>
            <person name="Ropars J."/>
            <person name="Sedzielewska K."/>
            <person name="Noel J."/>
            <person name="Charron P."/>
            <person name="Farinelli L."/>
            <person name="Marton T."/>
            <person name="Kruger M."/>
            <person name="Pelin A."/>
            <person name="Brachmann A."/>
            <person name="Corradi N."/>
        </authorList>
    </citation>
    <scope>NUCLEOTIDE SEQUENCE [LARGE SCALE GENOMIC DNA]</scope>
    <source>
        <strain evidence="2 5">A5</strain>
    </source>
</reference>
<comment type="caution">
    <text evidence="2">The sequence shown here is derived from an EMBL/GenBank/DDBJ whole genome shotgun (WGS) entry which is preliminary data.</text>
</comment>
<dbReference type="Proteomes" id="UP000232688">
    <property type="component" value="Unassembled WGS sequence"/>
</dbReference>
<evidence type="ECO:0000313" key="5">
    <source>
        <dbReference type="Proteomes" id="UP000232722"/>
    </source>
</evidence>
<dbReference type="Pfam" id="PF13843">
    <property type="entry name" value="DDE_Tnp_1_7"/>
    <property type="match status" value="1"/>
</dbReference>
<dbReference type="VEuPathDB" id="FungiDB:RhiirA1_355371"/>
<evidence type="ECO:0000313" key="2">
    <source>
        <dbReference type="EMBL" id="PKB97419.1"/>
    </source>
</evidence>
<name>A0A2I1FEC9_9GLOM</name>
<dbReference type="AlphaFoldDB" id="A0A2I1FEC9"/>
<dbReference type="EMBL" id="LLXJ01003217">
    <property type="protein sequence ID" value="PKB97419.1"/>
    <property type="molecule type" value="Genomic_DNA"/>
</dbReference>
<evidence type="ECO:0000313" key="3">
    <source>
        <dbReference type="EMBL" id="PKC54015.1"/>
    </source>
</evidence>
<sequence length="60" mass="7013">PSSNLLVDEMITRFSGRSAYTIRIKNKPMPEGYKILFFCDTGYTYIFIFTSKIQNQPEIQ</sequence>